<dbReference type="PANTHER" id="PTHR21136:SF168">
    <property type="entry name" value="VESICLE-ASSOCIATED MEMBRANE PROTEIN 9"/>
    <property type="match status" value="1"/>
</dbReference>
<accession>A0A1J4JTB8</accession>
<dbReference type="InterPro" id="IPR042855">
    <property type="entry name" value="V_SNARE_CC"/>
</dbReference>
<dbReference type="SUPFAM" id="SSF58038">
    <property type="entry name" value="SNARE fusion complex"/>
    <property type="match status" value="1"/>
</dbReference>
<dbReference type="Gene3D" id="3.30.450.50">
    <property type="entry name" value="Longin domain"/>
    <property type="match status" value="1"/>
</dbReference>
<sequence>MVKSTVSLTKKLLKKFEVYSKFKMSIVFTAVSRNNVLIATHSSTGVNLTREIQRLISTPFSKNEQRRTRNYLFTFNKGPLLDFICASPIDVDKSVPISYLELLSNRWNAVLSDKSQNAGPNELSIPYRNLFEATINEFNSTLSKTEKIRRDLDKTQQIVTESLHSALGRGESLNSLNAKSENLLATSDEFKSQATNLKNKMMCARIKSGIFYFCGVMLLVYIVLAFLCGGWRLRPRCFKE</sequence>
<dbReference type="InterPro" id="IPR051097">
    <property type="entry name" value="Synaptobrevin-like_transport"/>
</dbReference>
<evidence type="ECO:0000313" key="5">
    <source>
        <dbReference type="Proteomes" id="UP000179807"/>
    </source>
</evidence>
<feature type="transmembrane region" description="Helical" evidence="2">
    <location>
        <begin position="210"/>
        <end position="231"/>
    </location>
</feature>
<feature type="domain" description="V-SNARE coiled-coil homology" evidence="3">
    <location>
        <begin position="144"/>
        <end position="204"/>
    </location>
</feature>
<evidence type="ECO:0000256" key="2">
    <source>
        <dbReference type="SAM" id="Phobius"/>
    </source>
</evidence>
<name>A0A1J4JTB8_9EUKA</name>
<keyword evidence="1" id="KW-0175">Coiled coil</keyword>
<keyword evidence="2" id="KW-0812">Transmembrane</keyword>
<protein>
    <submittedName>
        <fullName evidence="4">Synaptobrevin family protein</fullName>
    </submittedName>
</protein>
<proteinExistence type="predicted"/>
<reference evidence="4" key="1">
    <citation type="submission" date="2016-10" db="EMBL/GenBank/DDBJ databases">
        <authorList>
            <person name="Benchimol M."/>
            <person name="Almeida L.G."/>
            <person name="Vasconcelos A.T."/>
            <person name="Perreira-Neves A."/>
            <person name="Rosa I.A."/>
            <person name="Tasca T."/>
            <person name="Bogo M.R."/>
            <person name="de Souza W."/>
        </authorList>
    </citation>
    <scope>NUCLEOTIDE SEQUENCE [LARGE SCALE GENOMIC DNA]</scope>
    <source>
        <strain evidence="4">K</strain>
    </source>
</reference>
<dbReference type="EMBL" id="MLAK01000870">
    <property type="protein sequence ID" value="OHT02369.1"/>
    <property type="molecule type" value="Genomic_DNA"/>
</dbReference>
<dbReference type="CDD" id="cd15843">
    <property type="entry name" value="R-SNARE"/>
    <property type="match status" value="1"/>
</dbReference>
<dbReference type="VEuPathDB" id="TrichDB:TRFO_30564"/>
<dbReference type="PROSITE" id="PS50892">
    <property type="entry name" value="V_SNARE"/>
    <property type="match status" value="1"/>
</dbReference>
<dbReference type="Gene3D" id="1.20.5.110">
    <property type="match status" value="1"/>
</dbReference>
<keyword evidence="5" id="KW-1185">Reference proteome</keyword>
<dbReference type="Pfam" id="PF00957">
    <property type="entry name" value="Synaptobrevin"/>
    <property type="match status" value="1"/>
</dbReference>
<dbReference type="AlphaFoldDB" id="A0A1J4JTB8"/>
<keyword evidence="2" id="KW-0472">Membrane</keyword>
<dbReference type="OrthoDB" id="248747at2759"/>
<evidence type="ECO:0000313" key="4">
    <source>
        <dbReference type="EMBL" id="OHT02369.1"/>
    </source>
</evidence>
<evidence type="ECO:0000259" key="3">
    <source>
        <dbReference type="PROSITE" id="PS50892"/>
    </source>
</evidence>
<evidence type="ECO:0000256" key="1">
    <source>
        <dbReference type="PROSITE-ProRule" id="PRU00290"/>
    </source>
</evidence>
<gene>
    <name evidence="4" type="ORF">TRFO_30564</name>
</gene>
<comment type="caution">
    <text evidence="4">The sequence shown here is derived from an EMBL/GenBank/DDBJ whole genome shotgun (WGS) entry which is preliminary data.</text>
</comment>
<keyword evidence="2" id="KW-1133">Transmembrane helix</keyword>
<dbReference type="Proteomes" id="UP000179807">
    <property type="component" value="Unassembled WGS sequence"/>
</dbReference>
<organism evidence="4 5">
    <name type="scientific">Tritrichomonas foetus</name>
    <dbReference type="NCBI Taxonomy" id="1144522"/>
    <lineage>
        <taxon>Eukaryota</taxon>
        <taxon>Metamonada</taxon>
        <taxon>Parabasalia</taxon>
        <taxon>Tritrichomonadida</taxon>
        <taxon>Tritrichomonadidae</taxon>
        <taxon>Tritrichomonas</taxon>
    </lineage>
</organism>
<dbReference type="RefSeq" id="XP_068355505.1">
    <property type="nucleotide sequence ID" value="XM_068507429.1"/>
</dbReference>
<dbReference type="GeneID" id="94842133"/>
<dbReference type="PANTHER" id="PTHR21136">
    <property type="entry name" value="SNARE PROTEINS"/>
    <property type="match status" value="1"/>
</dbReference>